<protein>
    <submittedName>
        <fullName evidence="2">Acetylxylan esterase</fullName>
    </submittedName>
</protein>
<dbReference type="Gene3D" id="3.40.50.1820">
    <property type="entry name" value="alpha/beta hydrolase"/>
    <property type="match status" value="1"/>
</dbReference>
<dbReference type="InterPro" id="IPR029058">
    <property type="entry name" value="AB_hydrolase_fold"/>
</dbReference>
<name>A0ABP6BGN3_9MICO</name>
<accession>A0ABP6BGN3</accession>
<reference evidence="3" key="1">
    <citation type="journal article" date="2019" name="Int. J. Syst. Evol. Microbiol.">
        <title>The Global Catalogue of Microorganisms (GCM) 10K type strain sequencing project: providing services to taxonomists for standard genome sequencing and annotation.</title>
        <authorList>
            <consortium name="The Broad Institute Genomics Platform"/>
            <consortium name="The Broad Institute Genome Sequencing Center for Infectious Disease"/>
            <person name="Wu L."/>
            <person name="Ma J."/>
        </authorList>
    </citation>
    <scope>NUCLEOTIDE SEQUENCE [LARGE SCALE GENOMIC DNA]</scope>
    <source>
        <strain evidence="3">JCM 16365</strain>
    </source>
</reference>
<dbReference type="InterPro" id="IPR039069">
    <property type="entry name" value="CE7"/>
</dbReference>
<sequence>MQWERRAPGAGASQRLVGRRRIAARILRPRYDGQNPDAPIVMLMPRFDMDPHALREYRPEVREPADFDAFWAETIASSRAAGEQVRYERVASPFTLVDVYDVTFSGYAGEPVRAWLTVPARAEEPLPTVVEYNGYGGGRGLAGERLGWANAGYAHLLMDTRGQGSMWGTGGDTPDPHGTGPSVSGFMTRGIEDPAQYYYRRVFTDAVRLVDAARTLDIVDADRVAVCGGSQGGGIALAAGALSEGLVAVMPDVPFLCHFERAVGLTDADPYQEIVRYLAVHRHTEERVFTTLSYFDGVNMARRSHAPALFSTALHDQTCPPSTVFAARNHYAGEADIEVYPHNQHEGGLMYQWLVQAEFLAARV</sequence>
<proteinExistence type="predicted"/>
<organism evidence="2 3">
    <name type="scientific">Microbacterium binotii</name>
    <dbReference type="NCBI Taxonomy" id="462710"/>
    <lineage>
        <taxon>Bacteria</taxon>
        <taxon>Bacillati</taxon>
        <taxon>Actinomycetota</taxon>
        <taxon>Actinomycetes</taxon>
        <taxon>Micrococcales</taxon>
        <taxon>Microbacteriaceae</taxon>
        <taxon>Microbacterium</taxon>
    </lineage>
</organism>
<keyword evidence="3" id="KW-1185">Reference proteome</keyword>
<dbReference type="PANTHER" id="PTHR40111">
    <property type="entry name" value="CEPHALOSPORIN-C DEACETYLASE"/>
    <property type="match status" value="1"/>
</dbReference>
<dbReference type="EMBL" id="BAAARI010000002">
    <property type="protein sequence ID" value="GAA2568394.1"/>
    <property type="molecule type" value="Genomic_DNA"/>
</dbReference>
<evidence type="ECO:0000313" key="3">
    <source>
        <dbReference type="Proteomes" id="UP001500274"/>
    </source>
</evidence>
<dbReference type="InterPro" id="IPR008391">
    <property type="entry name" value="AXE1_dom"/>
</dbReference>
<gene>
    <name evidence="2" type="ORF">GCM10009862_03970</name>
</gene>
<dbReference type="Proteomes" id="UP001500274">
    <property type="component" value="Unassembled WGS sequence"/>
</dbReference>
<dbReference type="PANTHER" id="PTHR40111:SF1">
    <property type="entry name" value="CEPHALOSPORIN-C DEACETYLASE"/>
    <property type="match status" value="1"/>
</dbReference>
<evidence type="ECO:0000313" key="2">
    <source>
        <dbReference type="EMBL" id="GAA2568394.1"/>
    </source>
</evidence>
<evidence type="ECO:0000259" key="1">
    <source>
        <dbReference type="Pfam" id="PF05448"/>
    </source>
</evidence>
<feature type="domain" description="Acetyl xylan esterase" evidence="1">
    <location>
        <begin position="44"/>
        <end position="360"/>
    </location>
</feature>
<dbReference type="SUPFAM" id="SSF53474">
    <property type="entry name" value="alpha/beta-Hydrolases"/>
    <property type="match status" value="1"/>
</dbReference>
<comment type="caution">
    <text evidence="2">The sequence shown here is derived from an EMBL/GenBank/DDBJ whole genome shotgun (WGS) entry which is preliminary data.</text>
</comment>
<dbReference type="Pfam" id="PF05448">
    <property type="entry name" value="AXE1"/>
    <property type="match status" value="1"/>
</dbReference>